<dbReference type="PANTHER" id="PTHR33692">
    <property type="entry name" value="RIBOSOME MATURATION FACTOR RIMM"/>
    <property type="match status" value="1"/>
</dbReference>
<dbReference type="Proteomes" id="UP000076481">
    <property type="component" value="Unassembled WGS sequence"/>
</dbReference>
<dbReference type="Gene3D" id="2.40.30.60">
    <property type="entry name" value="RimM"/>
    <property type="match status" value="1"/>
</dbReference>
<evidence type="ECO:0000256" key="2">
    <source>
        <dbReference type="ARBA" id="ARBA00022517"/>
    </source>
</evidence>
<comment type="similarity">
    <text evidence="5">Belongs to the RimM family.</text>
</comment>
<organism evidence="8 9">
    <name type="scientific">Pelodictyon luteolum</name>
    <dbReference type="NCBI Taxonomy" id="1100"/>
    <lineage>
        <taxon>Bacteria</taxon>
        <taxon>Pseudomonadati</taxon>
        <taxon>Chlorobiota</taxon>
        <taxon>Chlorobiia</taxon>
        <taxon>Chlorobiales</taxon>
        <taxon>Chlorobiaceae</taxon>
        <taxon>Chlorobium/Pelodictyon group</taxon>
        <taxon>Pelodictyon</taxon>
    </lineage>
</organism>
<dbReference type="Pfam" id="PF01782">
    <property type="entry name" value="RimM"/>
    <property type="match status" value="1"/>
</dbReference>
<dbReference type="SUPFAM" id="SSF50447">
    <property type="entry name" value="Translation proteins"/>
    <property type="match status" value="1"/>
</dbReference>
<dbReference type="GO" id="GO:0042274">
    <property type="term" value="P:ribosomal small subunit biogenesis"/>
    <property type="evidence" value="ECO:0007669"/>
    <property type="project" value="UniProtKB-UniRule"/>
</dbReference>
<evidence type="ECO:0000313" key="9">
    <source>
        <dbReference type="Proteomes" id="UP000076481"/>
    </source>
</evidence>
<keyword evidence="3 5" id="KW-0698">rRNA processing</keyword>
<dbReference type="InterPro" id="IPR036976">
    <property type="entry name" value="RimM_N_sf"/>
</dbReference>
<feature type="domain" description="RimM N-terminal" evidence="6">
    <location>
        <begin position="6"/>
        <end position="87"/>
    </location>
</feature>
<reference evidence="8 9" key="1">
    <citation type="submission" date="2016-03" db="EMBL/GenBank/DDBJ databases">
        <title>Speciation and ecological success in dimly lit waters: horizontal gene transfer in a green sulfur bacteria bloom unveiled by metagenomic assembly.</title>
        <authorList>
            <person name="Llorens-Mares T."/>
            <person name="Liu Z."/>
            <person name="Allen L.Z."/>
            <person name="Rusch D.B."/>
            <person name="Craig M.T."/>
            <person name="Dupont C.L."/>
            <person name="Bryant D.A."/>
            <person name="Casamayor E.O."/>
        </authorList>
    </citation>
    <scope>NUCLEOTIDE SEQUENCE [LARGE SCALE GENOMIC DNA]</scope>
    <source>
        <strain evidence="8">CIII</strain>
    </source>
</reference>
<evidence type="ECO:0000313" key="8">
    <source>
        <dbReference type="EMBL" id="KZK74739.1"/>
    </source>
</evidence>
<dbReference type="InterPro" id="IPR002676">
    <property type="entry name" value="RimM_N"/>
</dbReference>
<dbReference type="PANTHER" id="PTHR33692:SF1">
    <property type="entry name" value="RIBOSOME MATURATION FACTOR RIMM"/>
    <property type="match status" value="1"/>
</dbReference>
<keyword evidence="2 5" id="KW-0690">Ribosome biogenesis</keyword>
<dbReference type="InterPro" id="IPR056792">
    <property type="entry name" value="PRC_RimM"/>
</dbReference>
<dbReference type="RefSeq" id="WP_303681135.1">
    <property type="nucleotide sequence ID" value="NZ_LVWG01000019.1"/>
</dbReference>
<dbReference type="SUPFAM" id="SSF50346">
    <property type="entry name" value="PRC-barrel domain"/>
    <property type="match status" value="1"/>
</dbReference>
<dbReference type="GO" id="GO:0005840">
    <property type="term" value="C:ribosome"/>
    <property type="evidence" value="ECO:0007669"/>
    <property type="project" value="InterPro"/>
</dbReference>
<accession>A0A165M2J2</accession>
<dbReference type="InterPro" id="IPR011961">
    <property type="entry name" value="RimM"/>
</dbReference>
<keyword evidence="1 5" id="KW-0963">Cytoplasm</keyword>
<dbReference type="GO" id="GO:0006364">
    <property type="term" value="P:rRNA processing"/>
    <property type="evidence" value="ECO:0007669"/>
    <property type="project" value="UniProtKB-UniRule"/>
</dbReference>
<proteinExistence type="inferred from homology"/>
<evidence type="ECO:0000259" key="6">
    <source>
        <dbReference type="Pfam" id="PF01782"/>
    </source>
</evidence>
<comment type="subcellular location">
    <subcellularLocation>
        <location evidence="5">Cytoplasm</location>
    </subcellularLocation>
</comment>
<evidence type="ECO:0000256" key="5">
    <source>
        <dbReference type="HAMAP-Rule" id="MF_00014"/>
    </source>
</evidence>
<gene>
    <name evidence="5" type="primary">rimM</name>
    <name evidence="8" type="ORF">A3K90_04660</name>
</gene>
<dbReference type="InterPro" id="IPR009000">
    <property type="entry name" value="Transl_B-barrel_sf"/>
</dbReference>
<dbReference type="GO" id="GO:0005737">
    <property type="term" value="C:cytoplasm"/>
    <property type="evidence" value="ECO:0007669"/>
    <property type="project" value="UniProtKB-SubCell"/>
</dbReference>
<dbReference type="HAMAP" id="MF_00014">
    <property type="entry name" value="Ribosome_mat_RimM"/>
    <property type="match status" value="1"/>
</dbReference>
<comment type="subunit">
    <text evidence="5">Binds ribosomal protein uS19.</text>
</comment>
<evidence type="ECO:0000256" key="1">
    <source>
        <dbReference type="ARBA" id="ARBA00022490"/>
    </source>
</evidence>
<dbReference type="Gene3D" id="2.30.30.240">
    <property type="entry name" value="PRC-barrel domain"/>
    <property type="match status" value="1"/>
</dbReference>
<evidence type="ECO:0000259" key="7">
    <source>
        <dbReference type="Pfam" id="PF24986"/>
    </source>
</evidence>
<dbReference type="Pfam" id="PF24986">
    <property type="entry name" value="PRC_RimM"/>
    <property type="match status" value="1"/>
</dbReference>
<dbReference type="AlphaFoldDB" id="A0A165M2J2"/>
<evidence type="ECO:0000256" key="4">
    <source>
        <dbReference type="ARBA" id="ARBA00023186"/>
    </source>
</evidence>
<comment type="caution">
    <text evidence="8">The sequence shown here is derived from an EMBL/GenBank/DDBJ whole genome shotgun (WGS) entry which is preliminary data.</text>
</comment>
<dbReference type="InterPro" id="IPR011033">
    <property type="entry name" value="PRC_barrel-like_sf"/>
</dbReference>
<feature type="domain" description="Ribosome maturation factor RimM PRC barrel" evidence="7">
    <location>
        <begin position="100"/>
        <end position="160"/>
    </location>
</feature>
<dbReference type="EMBL" id="LVWG01000019">
    <property type="protein sequence ID" value="KZK74739.1"/>
    <property type="molecule type" value="Genomic_DNA"/>
</dbReference>
<dbReference type="GO" id="GO:0043022">
    <property type="term" value="F:ribosome binding"/>
    <property type="evidence" value="ECO:0007669"/>
    <property type="project" value="InterPro"/>
</dbReference>
<sequence length="167" mass="18611">MELWLTGIVLKPRGLKGELKVQPVTDYPEKFLSRKSYWVGGSPLDAVLCAVKQASLGGGFAWLFLDGVDSREKAEALAGRKLFIEASEAEPRKDDRAWLHELEGMKVLGAGRKEVGVLKEVLSMPAHEVYEIISAGRSVLVPAIEEFVEEISLEGRYIHVPRFDEFL</sequence>
<name>A0A165M2J2_PELLU</name>
<keyword evidence="4 5" id="KW-0143">Chaperone</keyword>
<dbReference type="NCBIfam" id="TIGR02273">
    <property type="entry name" value="16S_RimM"/>
    <property type="match status" value="1"/>
</dbReference>
<evidence type="ECO:0000256" key="3">
    <source>
        <dbReference type="ARBA" id="ARBA00022552"/>
    </source>
</evidence>
<comment type="domain">
    <text evidence="5">The PRC barrel domain binds ribosomal protein uS19.</text>
</comment>
<protein>
    <recommendedName>
        <fullName evidence="5">Ribosome maturation factor RimM</fullName>
    </recommendedName>
</protein>
<comment type="function">
    <text evidence="5">An accessory protein needed during the final step in the assembly of 30S ribosomal subunit, possibly for assembly of the head region. Essential for efficient processing of 16S rRNA. May be needed both before and after RbfA during the maturation of 16S rRNA. It has affinity for free ribosomal 30S subunits but not for 70S ribosomes.</text>
</comment>